<protein>
    <submittedName>
        <fullName evidence="1">Uncharacterized protein</fullName>
    </submittedName>
</protein>
<evidence type="ECO:0000313" key="1">
    <source>
        <dbReference type="EMBL" id="KZS89754.1"/>
    </source>
</evidence>
<evidence type="ECO:0000313" key="2">
    <source>
        <dbReference type="Proteomes" id="UP000076722"/>
    </source>
</evidence>
<dbReference type="EMBL" id="KV419425">
    <property type="protein sequence ID" value="KZS89754.1"/>
    <property type="molecule type" value="Genomic_DNA"/>
</dbReference>
<accession>A0A164QL33</accession>
<name>A0A164QL33_9AGAM</name>
<dbReference type="AlphaFoldDB" id="A0A164QL33"/>
<dbReference type="Proteomes" id="UP000076722">
    <property type="component" value="Unassembled WGS sequence"/>
</dbReference>
<reference evidence="1 2" key="1">
    <citation type="journal article" date="2016" name="Mol. Biol. Evol.">
        <title>Comparative Genomics of Early-Diverging Mushroom-Forming Fungi Provides Insights into the Origins of Lignocellulose Decay Capabilities.</title>
        <authorList>
            <person name="Nagy L.G."/>
            <person name="Riley R."/>
            <person name="Tritt A."/>
            <person name="Adam C."/>
            <person name="Daum C."/>
            <person name="Floudas D."/>
            <person name="Sun H."/>
            <person name="Yadav J.S."/>
            <person name="Pangilinan J."/>
            <person name="Larsson K.H."/>
            <person name="Matsuura K."/>
            <person name="Barry K."/>
            <person name="Labutti K."/>
            <person name="Kuo R."/>
            <person name="Ohm R.A."/>
            <person name="Bhattacharya S.S."/>
            <person name="Shirouzu T."/>
            <person name="Yoshinaga Y."/>
            <person name="Martin F.M."/>
            <person name="Grigoriev I.V."/>
            <person name="Hibbett D.S."/>
        </authorList>
    </citation>
    <scope>NUCLEOTIDE SEQUENCE [LARGE SCALE GENOMIC DNA]</scope>
    <source>
        <strain evidence="1 2">HHB9708</strain>
    </source>
</reference>
<organism evidence="1 2">
    <name type="scientific">Sistotremastrum niveocremeum HHB9708</name>
    <dbReference type="NCBI Taxonomy" id="1314777"/>
    <lineage>
        <taxon>Eukaryota</taxon>
        <taxon>Fungi</taxon>
        <taxon>Dikarya</taxon>
        <taxon>Basidiomycota</taxon>
        <taxon>Agaricomycotina</taxon>
        <taxon>Agaricomycetes</taxon>
        <taxon>Sistotremastrales</taxon>
        <taxon>Sistotremastraceae</taxon>
        <taxon>Sertulicium</taxon>
        <taxon>Sertulicium niveocremeum</taxon>
    </lineage>
</organism>
<gene>
    <name evidence="1" type="ORF">SISNIDRAFT_488928</name>
</gene>
<sequence length="186" mass="20946">MSSTMTPLVGLTDLPVLNFEGHLRHLLRDSAHTFPKFIARRHPSFVFTTKDGNIGVPFIDWSSPDFALRLIGPSSDSPTRLHHQLIYIGLPGTEEPDHAIPPHVHNTPLLFEFVWRTVKTVFKSAPLVDPASPHVRVFRPNPFATGQLVDFRTLRLIGLENGAKDRWQPIFAVEPHAIHFLSLNSN</sequence>
<proteinExistence type="predicted"/>
<keyword evidence="2" id="KW-1185">Reference proteome</keyword>